<dbReference type="Gene3D" id="1.20.120.330">
    <property type="entry name" value="Nucleotidyltransferases domain 2"/>
    <property type="match status" value="1"/>
</dbReference>
<reference evidence="1" key="1">
    <citation type="submission" date="2017-05" db="UniProtKB">
        <authorList>
            <consortium name="EnsemblMetazoa"/>
        </authorList>
    </citation>
    <scope>IDENTIFICATION</scope>
</reference>
<sequence length="74" mass="8617">MRQVRCGLQAMKNLFLSSNKEVSSYVIFMVHQLMEKALKASMYALLGLNEIHLKHHELILHTRLLASCERLHQN</sequence>
<proteinExistence type="predicted"/>
<protein>
    <submittedName>
        <fullName evidence="1">Uncharacterized protein</fullName>
    </submittedName>
</protein>
<organism evidence="1">
    <name type="scientific">Amphimedon queenslandica</name>
    <name type="common">Sponge</name>
    <dbReference type="NCBI Taxonomy" id="400682"/>
    <lineage>
        <taxon>Eukaryota</taxon>
        <taxon>Metazoa</taxon>
        <taxon>Porifera</taxon>
        <taxon>Demospongiae</taxon>
        <taxon>Heteroscleromorpha</taxon>
        <taxon>Haplosclerida</taxon>
        <taxon>Niphatidae</taxon>
        <taxon>Amphimedon</taxon>
    </lineage>
</organism>
<name>A0A1X7UQE2_AMPQE</name>
<evidence type="ECO:0000313" key="1">
    <source>
        <dbReference type="EnsemblMetazoa" id="Aqu2.1.30205_001"/>
    </source>
</evidence>
<dbReference type="InParanoid" id="A0A1X7UQE2"/>
<dbReference type="AlphaFoldDB" id="A0A1X7UQE2"/>
<dbReference type="EnsemblMetazoa" id="Aqu2.1.30205_001">
    <property type="protein sequence ID" value="Aqu2.1.30205_001"/>
    <property type="gene ID" value="Aqu2.1.30205"/>
</dbReference>
<accession>A0A1X7UQE2</accession>